<keyword evidence="2" id="KW-1185">Reference proteome</keyword>
<accession>A0A3D8H5J7</accession>
<dbReference type="Proteomes" id="UP000256431">
    <property type="component" value="Unassembled WGS sequence"/>
</dbReference>
<comment type="caution">
    <text evidence="1">The sequence shown here is derived from an EMBL/GenBank/DDBJ whole genome shotgun (WGS) entry which is preliminary data.</text>
</comment>
<name>A0A3D8H5J7_9GAMM</name>
<protein>
    <submittedName>
        <fullName evidence="1">Uncharacterized protein</fullName>
    </submittedName>
</protein>
<dbReference type="EMBL" id="QRDH01000002">
    <property type="protein sequence ID" value="RDU41639.1"/>
    <property type="molecule type" value="Genomic_DNA"/>
</dbReference>
<sequence>MLTVIESAGFLRKHHESSLDKWVLIRHPDNISGFWPDRNHRQALFSGILDQMSIPVPPYSGFWQNPAFKRKLSAGVALYLVQSELANPAPKHPHIHPLILPRSGLVSYIQMSIVPTALFRRNWLSSIESLDFQ</sequence>
<proteinExistence type="predicted"/>
<reference evidence="1 2" key="1">
    <citation type="submission" date="2018-08" db="EMBL/GenBank/DDBJ databases">
        <title>Genome sequence of Marinobacter flavimaris KCTC 12185.</title>
        <authorList>
            <person name="Chun J."/>
            <person name="Kim B.-Y."/>
            <person name="Choi S.-B."/>
            <person name="Kwak M.-J."/>
        </authorList>
    </citation>
    <scope>NUCLEOTIDE SEQUENCE [LARGE SCALE GENOMIC DNA]</scope>
    <source>
        <strain evidence="1 2">KCTC 12185</strain>
    </source>
</reference>
<gene>
    <name evidence="1" type="ORF">DXI23_04765</name>
</gene>
<evidence type="ECO:0000313" key="1">
    <source>
        <dbReference type="EMBL" id="RDU41639.1"/>
    </source>
</evidence>
<evidence type="ECO:0000313" key="2">
    <source>
        <dbReference type="Proteomes" id="UP000256431"/>
    </source>
</evidence>
<organism evidence="1 2">
    <name type="scientific">Marinobacter flavimaris</name>
    <dbReference type="NCBI Taxonomy" id="262076"/>
    <lineage>
        <taxon>Bacteria</taxon>
        <taxon>Pseudomonadati</taxon>
        <taxon>Pseudomonadota</taxon>
        <taxon>Gammaproteobacteria</taxon>
        <taxon>Pseudomonadales</taxon>
        <taxon>Marinobacteraceae</taxon>
        <taxon>Marinobacter</taxon>
    </lineage>
</organism>
<dbReference type="AlphaFoldDB" id="A0A3D8H5J7"/>